<feature type="region of interest" description="Disordered" evidence="3">
    <location>
        <begin position="180"/>
        <end position="209"/>
    </location>
</feature>
<protein>
    <submittedName>
        <fullName evidence="4">Molecular chaperone DnaJ</fullName>
    </submittedName>
</protein>
<evidence type="ECO:0000256" key="1">
    <source>
        <dbReference type="ARBA" id="ARBA00023186"/>
    </source>
</evidence>
<gene>
    <name evidence="4" type="ORF">XdyCFBP7245_15620</name>
</gene>
<name>A0A2S7C040_9XANT</name>
<feature type="coiled-coil region" evidence="2">
    <location>
        <begin position="279"/>
        <end position="345"/>
    </location>
</feature>
<organism evidence="4 5">
    <name type="scientific">Xanthomonas dyei</name>
    <dbReference type="NCBI Taxonomy" id="743699"/>
    <lineage>
        <taxon>Bacteria</taxon>
        <taxon>Pseudomonadati</taxon>
        <taxon>Pseudomonadota</taxon>
        <taxon>Gammaproteobacteria</taxon>
        <taxon>Lysobacterales</taxon>
        <taxon>Lysobacteraceae</taxon>
        <taxon>Xanthomonas</taxon>
    </lineage>
</organism>
<dbReference type="Gene3D" id="1.10.287.110">
    <property type="entry name" value="DnaJ domain"/>
    <property type="match status" value="1"/>
</dbReference>
<dbReference type="InterPro" id="IPR036869">
    <property type="entry name" value="J_dom_sf"/>
</dbReference>
<reference evidence="4 5" key="1">
    <citation type="submission" date="2016-08" db="EMBL/GenBank/DDBJ databases">
        <authorList>
            <person name="Seilhamer J.J."/>
        </authorList>
    </citation>
    <scope>NUCLEOTIDE SEQUENCE [LARGE SCALE GENOMIC DNA]</scope>
    <source>
        <strain evidence="4 5">CFBP7245</strain>
    </source>
</reference>
<dbReference type="Proteomes" id="UP000238908">
    <property type="component" value="Unassembled WGS sequence"/>
</dbReference>
<dbReference type="AlphaFoldDB" id="A0A2S7C040"/>
<comment type="caution">
    <text evidence="4">The sequence shown here is derived from an EMBL/GenBank/DDBJ whole genome shotgun (WGS) entry which is preliminary data.</text>
</comment>
<evidence type="ECO:0000256" key="2">
    <source>
        <dbReference type="SAM" id="Coils"/>
    </source>
</evidence>
<dbReference type="SUPFAM" id="SSF46565">
    <property type="entry name" value="Chaperone J-domain"/>
    <property type="match status" value="1"/>
</dbReference>
<evidence type="ECO:0000313" key="5">
    <source>
        <dbReference type="Proteomes" id="UP000238908"/>
    </source>
</evidence>
<evidence type="ECO:0000313" key="4">
    <source>
        <dbReference type="EMBL" id="PPU54941.1"/>
    </source>
</evidence>
<sequence>MARKLQATPDAPASHALQQLHSGAAQASGVATSPARKRFDRLLRDLELHRAQLQAWQVALAQWRERYHGELQPLLDRRRDADIALVEELDRAHASYKLGKADREFLSDLLCNIAGPLIEAGHEALRPIYDRHSVVGYDQDVSESDALMKQILGQAYGLDADELDAIDSPEELFERVSERLEQEHAQQQQRQTQRRKRAERKATAATAEPPPLRELYRKLAGNLHPDRAKNDDDHASRTILMQRLNAAYKAGDLLGLLELQAEIGLLDAQGVDAMNPARLQEYNRELDRQCKDLQQQVRQQAGDFCAEYGLDLPSRPKPERLGRLMAQLKREVEDELMEARQGLRELGDPQSFKRWLKMQRVMSSMPEAPWF</sequence>
<proteinExistence type="predicted"/>
<evidence type="ECO:0000256" key="3">
    <source>
        <dbReference type="SAM" id="MobiDB-lite"/>
    </source>
</evidence>
<keyword evidence="1" id="KW-0143">Chaperone</keyword>
<dbReference type="RefSeq" id="WP_104616488.1">
    <property type="nucleotide sequence ID" value="NZ_CP167817.1"/>
</dbReference>
<keyword evidence="2" id="KW-0175">Coiled coil</keyword>
<dbReference type="EMBL" id="MDEE01000025">
    <property type="protein sequence ID" value="PPU54941.1"/>
    <property type="molecule type" value="Genomic_DNA"/>
</dbReference>
<accession>A0A2S7C040</accession>